<evidence type="ECO:0000259" key="3">
    <source>
        <dbReference type="Pfam" id="PF05088"/>
    </source>
</evidence>
<evidence type="ECO:0000259" key="4">
    <source>
        <dbReference type="Pfam" id="PF21074"/>
    </source>
</evidence>
<dbReference type="SUPFAM" id="SSF51735">
    <property type="entry name" value="NAD(P)-binding Rossmann-fold domains"/>
    <property type="match status" value="1"/>
</dbReference>
<evidence type="ECO:0000313" key="8">
    <source>
        <dbReference type="EMBL" id="SDG11154.1"/>
    </source>
</evidence>
<dbReference type="PIRSF" id="PIRSF036761">
    <property type="entry name" value="GDH_Mll4104"/>
    <property type="match status" value="1"/>
</dbReference>
<dbReference type="OrthoDB" id="9758052at2"/>
<dbReference type="InterPro" id="IPR049064">
    <property type="entry name" value="NAD_Glu_DH_ACT3"/>
</dbReference>
<feature type="domain" description="NAD-specific glutamate dehydrogenase C-terminal" evidence="4">
    <location>
        <begin position="1286"/>
        <end position="1621"/>
    </location>
</feature>
<evidence type="ECO:0000256" key="2">
    <source>
        <dbReference type="SAM" id="MobiDB-lite"/>
    </source>
</evidence>
<dbReference type="STRING" id="1082479.SAMN05216241_105168"/>
<name>A0A1G7RKF2_9PROT</name>
<accession>A0A1G7RKF2</accession>
<reference evidence="8 9" key="1">
    <citation type="submission" date="2016-10" db="EMBL/GenBank/DDBJ databases">
        <authorList>
            <person name="de Groot N.N."/>
        </authorList>
    </citation>
    <scope>NUCLEOTIDE SEQUENCE [LARGE SCALE GENOMIC DNA]</scope>
    <source>
        <strain evidence="8 9">DSM 25584</strain>
    </source>
</reference>
<feature type="domain" description="NAD-glutamate dehydrogenase N-terminal ACT1" evidence="5">
    <location>
        <begin position="35"/>
        <end position="192"/>
    </location>
</feature>
<dbReference type="EMBL" id="FNCE01000005">
    <property type="protein sequence ID" value="SDG11154.1"/>
    <property type="molecule type" value="Genomic_DNA"/>
</dbReference>
<dbReference type="InterPro" id="IPR046346">
    <property type="entry name" value="Aminoacid_DH-like_N_sf"/>
</dbReference>
<dbReference type="Proteomes" id="UP000199415">
    <property type="component" value="Unassembled WGS sequence"/>
</dbReference>
<dbReference type="PANTHER" id="PTHR43403:SF1">
    <property type="entry name" value="NAD-SPECIFIC GLUTAMATE DEHYDROGENASE"/>
    <property type="match status" value="1"/>
</dbReference>
<dbReference type="PANTHER" id="PTHR43403">
    <property type="entry name" value="NAD-SPECIFIC GLUTAMATE DEHYDROGENASE"/>
    <property type="match status" value="1"/>
</dbReference>
<dbReference type="Gene3D" id="3.40.50.720">
    <property type="entry name" value="NAD(P)-binding Rossmann-like Domain"/>
    <property type="match status" value="1"/>
</dbReference>
<dbReference type="InterPro" id="IPR028971">
    <property type="entry name" value="NAD-GDH_cat"/>
</dbReference>
<sequence length="1626" mass="182456">MTTGTDQLKKDLIERVVERVHHRNDAERARWLDAFVRQFYRHVPPDDLLDDEPDNLYGRALAMYAFAQQRQPGQARVRVYNPDHEEHGYRTSHTIVEVVTDDMPFLVDSITSQLSEYEGQVHLVIHPMFVVTRGTNGRLTAIDAPDSDAVPGEDASGAERRTADAEPVRESFMQIAISEQAPERLPEVRRRLEGVLADVRAAVRDWRPMRDKMGALIDELRTAPPDLNQGEIDETLAFLEWANADNYTFLGYRRYTFEGEGDDAIAHIDPDAGLGVLRDPDYRIFEGLRNLGRLPADVRTFLHQHELLRITKANHRATVHRPVHMDTIAVKIFNDKRQVVGEHLFTGLFTSAAYSRSPTEIPLLRRKVDQVLAWSGFRRDSHNGKALLNILENYPRDELFQISDEDLYSIAMGILHLQERQRVALFMRRDAFERFVSCMVYVPRDHFSTTLRLRFQDILAKAFNGEVSAFYTNLTEAVLARVHIIVRTTPGEIPQVDKQALERRLADAARSWRDHLRDALVDDRGEQAGLAATRRFGDAFPASYQETFTPHTAVFDIARTERAIADGDLALNLYRPIEADEDEVRFKIYHYGGPIPLSRILPVLENMGVQVISEHPYAVQPADLDKSVYIHDFGMRVAGGHASDLSALKAKFHDVFDRVWHDRMENDGFNRLVLLAGLDSRDIIVLRAYCKYLRQAAIPFSQSYMEDTLAGNPGIAAQLVQLFHRRFDPAFQGDRDTACGETVAAVHAALEEVESLDQDRIVRRFLNAIEATQRTNFFQSADEGGEKPTLSLKIASREVDELPLPRPFREIFVYSPRVEAVHLRFGLVARGGLRWSDRREDFRTEILSLAKAQQVKNAVIVPVGSKGGFVCKRPPAASAGKQAMWDEGIACYKLFIRGMLDVTDNLVQDAVDPPTNVVRWDADDPYLVVAADKGTATFSDYANEVSQAYGFWMDDAFASGGSAGYDHKELAITARGAWESVKRHFRERGKDIQNEDFTVVGCGDMAGDVFGNGMLLSKHIRLVGAFNHIHIFVDPNPDAAASWQERKRLFDEVKGWDQYDTSKISKGGGVFERRAKSITLTPEIKKAFNIKADQCTPNELIRAMLLAKVELLWFGGIGTYIKASHETNAEVGDRANDPLRVNGEDLNATVIGEGANLGATQHGRIEFSLEGGRCNADFIDNSGGADCSDHEVNLKILLGAVEQAGEMTRKQRNQLLERMSEDVAQLVLRTNYLQTQALSVTEQLGVHLLNRNARFMHALERSGKLNRSLEALPDDETILERRKAGIGLMRPEMAVLMAYAKNVLYAELLASGLPDDPFMRGELHAYFPKAARSTYPAYVDSHRLWREIIATSMTNEVINRCGLAFVHEMRERTGNSPDAICRAYTVVREVFGLQALWDEIESLDTKVPAATQAAMMVEIGRTIERTATWFLRTREQPMAVQDAVDTYADGVGTVAGNLDALLTKDGRKHVDEKAREFTQKGAPKELARRVAALGILPTALDIVQTAHELDLPVQEVGTTYFAVGHRFGFDWLRTAANQLPTDNTWDKLAITAIVDDFYSHQTALTHNVLTKADGAGGAQAVDAWARTREHTVNRTHELLQEMQSTGTPDLAMLAVANRQMKSMVQG</sequence>
<feature type="region of interest" description="Disordered" evidence="2">
    <location>
        <begin position="142"/>
        <end position="165"/>
    </location>
</feature>
<dbReference type="Pfam" id="PF21076">
    <property type="entry name" value="GDH_ACT2"/>
    <property type="match status" value="1"/>
</dbReference>
<evidence type="ECO:0000259" key="5">
    <source>
        <dbReference type="Pfam" id="PF21075"/>
    </source>
</evidence>
<dbReference type="GO" id="GO:0006538">
    <property type="term" value="P:L-glutamate catabolic process"/>
    <property type="evidence" value="ECO:0007669"/>
    <property type="project" value="InterPro"/>
</dbReference>
<keyword evidence="1" id="KW-0560">Oxidoreductase</keyword>
<dbReference type="GO" id="GO:0004352">
    <property type="term" value="F:glutamate dehydrogenase (NAD+) activity"/>
    <property type="evidence" value="ECO:0007669"/>
    <property type="project" value="InterPro"/>
</dbReference>
<feature type="domain" description="NAD-glutamate dehydrogenase ACT3" evidence="7">
    <location>
        <begin position="568"/>
        <end position="646"/>
    </location>
</feature>
<dbReference type="InterPro" id="IPR049058">
    <property type="entry name" value="NAD_Glu_DH_HM2"/>
</dbReference>
<feature type="domain" description="NAD-glutamate dehydrogenase ACT2" evidence="6">
    <location>
        <begin position="425"/>
        <end position="512"/>
    </location>
</feature>
<dbReference type="Pfam" id="PF21073">
    <property type="entry name" value="GDH_HM1"/>
    <property type="match status" value="1"/>
</dbReference>
<dbReference type="Pfam" id="PF21077">
    <property type="entry name" value="GDH_ACT3"/>
    <property type="match status" value="1"/>
</dbReference>
<dbReference type="InterPro" id="IPR048381">
    <property type="entry name" value="GDH_C"/>
</dbReference>
<dbReference type="Pfam" id="PF05088">
    <property type="entry name" value="Bac_GDH_CD"/>
    <property type="match status" value="1"/>
</dbReference>
<evidence type="ECO:0000256" key="1">
    <source>
        <dbReference type="ARBA" id="ARBA00023002"/>
    </source>
</evidence>
<dbReference type="InterPro" id="IPR007780">
    <property type="entry name" value="NAD_Glu_DH_bac"/>
</dbReference>
<dbReference type="Pfam" id="PF21075">
    <property type="entry name" value="GDH_ACT1"/>
    <property type="match status" value="1"/>
</dbReference>
<dbReference type="SUPFAM" id="SSF53223">
    <property type="entry name" value="Aminoacid dehydrogenase-like, N-terminal domain"/>
    <property type="match status" value="1"/>
</dbReference>
<dbReference type="RefSeq" id="WP_090019806.1">
    <property type="nucleotide sequence ID" value="NZ_FNCE01000005.1"/>
</dbReference>
<feature type="domain" description="NAD-glutamate dehydrogenase catalytic" evidence="3">
    <location>
        <begin position="746"/>
        <end position="1240"/>
    </location>
</feature>
<dbReference type="InterPro" id="IPR049062">
    <property type="entry name" value="NAD_Glu_DH_ACT2"/>
</dbReference>
<proteinExistence type="predicted"/>
<dbReference type="InterPro" id="IPR024727">
    <property type="entry name" value="NAD_Glu_DH_N_ACT1"/>
</dbReference>
<dbReference type="GO" id="GO:0004069">
    <property type="term" value="F:L-aspartate:2-oxoglutarate aminotransferase activity"/>
    <property type="evidence" value="ECO:0007669"/>
    <property type="project" value="InterPro"/>
</dbReference>
<dbReference type="Pfam" id="PF21079">
    <property type="entry name" value="GDH_HM2"/>
    <property type="match status" value="1"/>
</dbReference>
<organism evidence="8 9">
    <name type="scientific">Limimonas halophila</name>
    <dbReference type="NCBI Taxonomy" id="1082479"/>
    <lineage>
        <taxon>Bacteria</taxon>
        <taxon>Pseudomonadati</taxon>
        <taxon>Pseudomonadota</taxon>
        <taxon>Alphaproteobacteria</taxon>
        <taxon>Rhodospirillales</taxon>
        <taxon>Rhodovibrionaceae</taxon>
        <taxon>Limimonas</taxon>
    </lineage>
</organism>
<protein>
    <submittedName>
        <fullName evidence="8">Glutamate dehydrogenase (NAD)</fullName>
    </submittedName>
</protein>
<evidence type="ECO:0000259" key="6">
    <source>
        <dbReference type="Pfam" id="PF21076"/>
    </source>
</evidence>
<dbReference type="InterPro" id="IPR036291">
    <property type="entry name" value="NAD(P)-bd_dom_sf"/>
</dbReference>
<dbReference type="InterPro" id="IPR049056">
    <property type="entry name" value="NAD_Glu_DH_HM3"/>
</dbReference>
<keyword evidence="9" id="KW-1185">Reference proteome</keyword>
<dbReference type="Pfam" id="PF21074">
    <property type="entry name" value="GDH_C"/>
    <property type="match status" value="1"/>
</dbReference>
<evidence type="ECO:0000259" key="7">
    <source>
        <dbReference type="Pfam" id="PF21077"/>
    </source>
</evidence>
<dbReference type="Pfam" id="PF21078">
    <property type="entry name" value="GDH_HM3"/>
    <property type="match status" value="1"/>
</dbReference>
<dbReference type="InterPro" id="IPR049059">
    <property type="entry name" value="NAD_Glu_DH_HM1"/>
</dbReference>
<evidence type="ECO:0000313" key="9">
    <source>
        <dbReference type="Proteomes" id="UP000199415"/>
    </source>
</evidence>
<gene>
    <name evidence="8" type="ORF">SAMN05216241_105168</name>
</gene>